<evidence type="ECO:0000256" key="1">
    <source>
        <dbReference type="SAM" id="MobiDB-lite"/>
    </source>
</evidence>
<gene>
    <name evidence="2" type="ORF">UFOVP972_253</name>
</gene>
<reference evidence="2" key="1">
    <citation type="submission" date="2020-05" db="EMBL/GenBank/DDBJ databases">
        <authorList>
            <person name="Chiriac C."/>
            <person name="Salcher M."/>
            <person name="Ghai R."/>
            <person name="Kavagutti S V."/>
        </authorList>
    </citation>
    <scope>NUCLEOTIDE SEQUENCE</scope>
</reference>
<feature type="region of interest" description="Disordered" evidence="1">
    <location>
        <begin position="106"/>
        <end position="130"/>
    </location>
</feature>
<protein>
    <submittedName>
        <fullName evidence="2">Uncharacterized protein</fullName>
    </submittedName>
</protein>
<organism evidence="2">
    <name type="scientific">uncultured Caudovirales phage</name>
    <dbReference type="NCBI Taxonomy" id="2100421"/>
    <lineage>
        <taxon>Viruses</taxon>
        <taxon>Duplodnaviria</taxon>
        <taxon>Heunggongvirae</taxon>
        <taxon>Uroviricota</taxon>
        <taxon>Caudoviricetes</taxon>
        <taxon>Peduoviridae</taxon>
        <taxon>Maltschvirus</taxon>
        <taxon>Maltschvirus maltsch</taxon>
    </lineage>
</organism>
<evidence type="ECO:0000313" key="2">
    <source>
        <dbReference type="EMBL" id="CAB4175564.1"/>
    </source>
</evidence>
<proteinExistence type="predicted"/>
<feature type="compositionally biased region" description="Basic and acidic residues" evidence="1">
    <location>
        <begin position="106"/>
        <end position="117"/>
    </location>
</feature>
<name>A0A6J5Q7L4_9CAUD</name>
<sequence length="194" mass="21563">MLISKILRAKKLFTNLTGESIIDLISATFKYSTSSNSAGTIIVNEYEVMRPDLISDRIYSNYENWDVILKFNGISNPFSLDFGEVLLAPPFNEISTMISPPINVVEKGKEPAKKNESKLITPKTPKDKQRLDSLRTKVSEVVPPNFNLTGSKNIKVVDGDVIFGGDMTQTSTTSVNSTSTRARIKDQLKNNPNF</sequence>
<dbReference type="EMBL" id="LR796923">
    <property type="protein sequence ID" value="CAB4175564.1"/>
    <property type="molecule type" value="Genomic_DNA"/>
</dbReference>
<accession>A0A6J5Q7L4</accession>